<organism evidence="2 3">
    <name type="scientific">Fructilactobacillus florum DSM 22689 = JCM 16035</name>
    <dbReference type="NCBI Taxonomy" id="1423745"/>
    <lineage>
        <taxon>Bacteria</taxon>
        <taxon>Bacillati</taxon>
        <taxon>Bacillota</taxon>
        <taxon>Bacilli</taxon>
        <taxon>Lactobacillales</taxon>
        <taxon>Lactobacillaceae</taxon>
        <taxon>Fructilactobacillus</taxon>
    </lineage>
</organism>
<dbReference type="Pfam" id="PF12822">
    <property type="entry name" value="ECF_trnsprt"/>
    <property type="match status" value="1"/>
</dbReference>
<evidence type="ECO:0008006" key="4">
    <source>
        <dbReference type="Google" id="ProtNLM"/>
    </source>
</evidence>
<evidence type="ECO:0000313" key="2">
    <source>
        <dbReference type="EMBL" id="KRM91344.1"/>
    </source>
</evidence>
<name>A0A0R2CJF1_9LACO</name>
<feature type="transmembrane region" description="Helical" evidence="1">
    <location>
        <begin position="171"/>
        <end position="191"/>
    </location>
</feature>
<evidence type="ECO:0000256" key="1">
    <source>
        <dbReference type="SAM" id="Phobius"/>
    </source>
</evidence>
<dbReference type="AlphaFoldDB" id="A0A0R2CJF1"/>
<dbReference type="InterPro" id="IPR030949">
    <property type="entry name" value="ECF_S_folate_fam"/>
</dbReference>
<keyword evidence="1" id="KW-1133">Transmembrane helix</keyword>
<feature type="transmembrane region" description="Helical" evidence="1">
    <location>
        <begin position="139"/>
        <end position="159"/>
    </location>
</feature>
<feature type="transmembrane region" description="Helical" evidence="1">
    <location>
        <begin position="101"/>
        <end position="127"/>
    </location>
</feature>
<dbReference type="Gene3D" id="1.10.1760.20">
    <property type="match status" value="1"/>
</dbReference>
<accession>A0A0R2CJF1</accession>
<keyword evidence="1" id="KW-0472">Membrane</keyword>
<comment type="caution">
    <text evidence="2">The sequence shown here is derived from an EMBL/GenBank/DDBJ whole genome shotgun (WGS) entry which is preliminary data.</text>
</comment>
<dbReference type="GO" id="GO:0022857">
    <property type="term" value="F:transmembrane transporter activity"/>
    <property type="evidence" value="ECO:0007669"/>
    <property type="project" value="InterPro"/>
</dbReference>
<sequence>MVKHVTLTRYKIFGVGTRALSASGTECERWTKSTACDACSAFATNLTIWWQLQSGDVNMFNGFKKWGLRSLSIRGMTYLALLMAAELVLDRFAIGNSNVRFTFSFLIVALIAKWYGPFWSMGVAVIIDFISTMLSGQPYFIGFTISAVLAALWYSIWFYQQENISLKRTIFVSLIIAMIINIGLNSLWVAILAKTSFFYFLPIRCLKNLISFPIQSFLLYWFLNNQTLQRLKPNVFK</sequence>
<dbReference type="Proteomes" id="UP000051586">
    <property type="component" value="Unassembled WGS sequence"/>
</dbReference>
<dbReference type="EMBL" id="AYZI01000006">
    <property type="protein sequence ID" value="KRM91344.1"/>
    <property type="molecule type" value="Genomic_DNA"/>
</dbReference>
<keyword evidence="1" id="KW-0812">Transmembrane</keyword>
<proteinExistence type="predicted"/>
<dbReference type="NCBIfam" id="TIGR04518">
    <property type="entry name" value="ECF_S_folT_fam"/>
    <property type="match status" value="1"/>
</dbReference>
<protein>
    <recommendedName>
        <fullName evidence="4">Folate family ECF transporter S component</fullName>
    </recommendedName>
</protein>
<dbReference type="STRING" id="1423745.GCA_001311215_01995"/>
<dbReference type="PATRIC" id="fig|1423745.4.peg.1128"/>
<evidence type="ECO:0000313" key="3">
    <source>
        <dbReference type="Proteomes" id="UP000051586"/>
    </source>
</evidence>
<gene>
    <name evidence="2" type="ORF">FC87_GL001065</name>
</gene>
<dbReference type="InterPro" id="IPR024529">
    <property type="entry name" value="ECF_trnsprt_substrate-spec"/>
</dbReference>
<reference evidence="2 3" key="1">
    <citation type="journal article" date="2015" name="Genome Announc.">
        <title>Expanding the biotechnology potential of lactobacilli through comparative genomics of 213 strains and associated genera.</title>
        <authorList>
            <person name="Sun Z."/>
            <person name="Harris H.M."/>
            <person name="McCann A."/>
            <person name="Guo C."/>
            <person name="Argimon S."/>
            <person name="Zhang W."/>
            <person name="Yang X."/>
            <person name="Jeffery I.B."/>
            <person name="Cooney J.C."/>
            <person name="Kagawa T.F."/>
            <person name="Liu W."/>
            <person name="Song Y."/>
            <person name="Salvetti E."/>
            <person name="Wrobel A."/>
            <person name="Rasinkangas P."/>
            <person name="Parkhill J."/>
            <person name="Rea M.C."/>
            <person name="O'Sullivan O."/>
            <person name="Ritari J."/>
            <person name="Douillard F.P."/>
            <person name="Paul Ross R."/>
            <person name="Yang R."/>
            <person name="Briner A.E."/>
            <person name="Felis G.E."/>
            <person name="de Vos W.M."/>
            <person name="Barrangou R."/>
            <person name="Klaenhammer T.R."/>
            <person name="Caufield P.W."/>
            <person name="Cui Y."/>
            <person name="Zhang H."/>
            <person name="O'Toole P.W."/>
        </authorList>
    </citation>
    <scope>NUCLEOTIDE SEQUENCE [LARGE SCALE GENOMIC DNA]</scope>
    <source>
        <strain evidence="2 3">DSM 22689</strain>
    </source>
</reference>